<feature type="region of interest" description="Disordered" evidence="3">
    <location>
        <begin position="364"/>
        <end position="415"/>
    </location>
</feature>
<gene>
    <name evidence="2" type="primary">metXA</name>
    <name evidence="5" type="ORF">FNH13_03490</name>
</gene>
<comment type="caution">
    <text evidence="2">Lacks conserved residue(s) required for the propagation of feature annotation.</text>
</comment>
<dbReference type="EC" id="2.3.1.31" evidence="2"/>
<dbReference type="Pfam" id="PF00561">
    <property type="entry name" value="Abhydrolase_1"/>
    <property type="match status" value="1"/>
</dbReference>
<keyword evidence="2" id="KW-0486">Methionine biosynthesis</keyword>
<reference evidence="5 6" key="1">
    <citation type="submission" date="2019-07" db="EMBL/GenBank/DDBJ databases">
        <title>complete genome sequencing of Ornithinimicrobium sp. H23M54.</title>
        <authorList>
            <person name="Bae J.-W."/>
            <person name="Lee S.-Y."/>
        </authorList>
    </citation>
    <scope>NUCLEOTIDE SEQUENCE [LARGE SCALE GENOMIC DNA]</scope>
    <source>
        <strain evidence="5 6">H23M54</strain>
    </source>
</reference>
<dbReference type="SUPFAM" id="SSF53474">
    <property type="entry name" value="alpha/beta-Hydrolases"/>
    <property type="match status" value="1"/>
</dbReference>
<organism evidence="5 6">
    <name type="scientific">Ornithinimicrobium ciconiae</name>
    <dbReference type="NCBI Taxonomy" id="2594265"/>
    <lineage>
        <taxon>Bacteria</taxon>
        <taxon>Bacillati</taxon>
        <taxon>Actinomycetota</taxon>
        <taxon>Actinomycetes</taxon>
        <taxon>Micrococcales</taxon>
        <taxon>Ornithinimicrobiaceae</taxon>
        <taxon>Ornithinimicrobium</taxon>
    </lineage>
</organism>
<feature type="active site" description="Nucleophile" evidence="2">
    <location>
        <position position="152"/>
    </location>
</feature>
<evidence type="ECO:0000313" key="5">
    <source>
        <dbReference type="EMBL" id="QDO87514.1"/>
    </source>
</evidence>
<dbReference type="InterPro" id="IPR029058">
    <property type="entry name" value="AB_hydrolase_fold"/>
</dbReference>
<comment type="pathway">
    <text evidence="2">Amino-acid biosynthesis; L-methionine biosynthesis via de novo pathway; O-acetyl-L-homoserine from L-homoserine: step 1/1.</text>
</comment>
<keyword evidence="6" id="KW-1185">Reference proteome</keyword>
<dbReference type="NCBIfam" id="TIGR01392">
    <property type="entry name" value="homoserO_Ac_trn"/>
    <property type="match status" value="1"/>
</dbReference>
<feature type="binding site" evidence="2">
    <location>
        <position position="344"/>
    </location>
    <ligand>
        <name>substrate</name>
    </ligand>
</feature>
<dbReference type="HAMAP" id="MF_00296">
    <property type="entry name" value="MetX_acyltransf"/>
    <property type="match status" value="1"/>
</dbReference>
<comment type="similarity">
    <text evidence="2">Belongs to the AB hydrolase superfamily. MetX family.</text>
</comment>
<dbReference type="RefSeq" id="WP_143782180.1">
    <property type="nucleotide sequence ID" value="NZ_CP041616.1"/>
</dbReference>
<evidence type="ECO:0000259" key="4">
    <source>
        <dbReference type="Pfam" id="PF00561"/>
    </source>
</evidence>
<dbReference type="PANTHER" id="PTHR32268">
    <property type="entry name" value="HOMOSERINE O-ACETYLTRANSFERASE"/>
    <property type="match status" value="1"/>
</dbReference>
<comment type="subunit">
    <text evidence="2">Homodimer.</text>
</comment>
<dbReference type="AlphaFoldDB" id="A0A516G7K8"/>
<accession>A0A516G7K8</accession>
<keyword evidence="1 2" id="KW-0808">Transferase</keyword>
<evidence type="ECO:0000256" key="2">
    <source>
        <dbReference type="HAMAP-Rule" id="MF_00296"/>
    </source>
</evidence>
<dbReference type="PANTHER" id="PTHR32268:SF11">
    <property type="entry name" value="HOMOSERINE O-ACETYLTRANSFERASE"/>
    <property type="match status" value="1"/>
</dbReference>
<dbReference type="GO" id="GO:0005737">
    <property type="term" value="C:cytoplasm"/>
    <property type="evidence" value="ECO:0007669"/>
    <property type="project" value="UniProtKB-SubCell"/>
</dbReference>
<dbReference type="UniPathway" id="UPA00051">
    <property type="reaction ID" value="UER00074"/>
</dbReference>
<feature type="binding site" evidence="2">
    <location>
        <position position="221"/>
    </location>
    <ligand>
        <name>substrate</name>
    </ligand>
</feature>
<dbReference type="NCBIfam" id="NF001209">
    <property type="entry name" value="PRK00175.1"/>
    <property type="match status" value="1"/>
</dbReference>
<name>A0A516G7K8_9MICO</name>
<feature type="active site" evidence="2">
    <location>
        <position position="343"/>
    </location>
</feature>
<protein>
    <recommendedName>
        <fullName evidence="2">Homoserine O-acetyltransferase</fullName>
        <shortName evidence="2">HAT</shortName>
        <ecNumber evidence="2">2.3.1.31</ecNumber>
    </recommendedName>
    <alternativeName>
        <fullName evidence="2">Homoserine transacetylase</fullName>
        <shortName evidence="2">HTA</shortName>
    </alternativeName>
</protein>
<dbReference type="GO" id="GO:0004414">
    <property type="term" value="F:homoserine O-acetyltransferase activity"/>
    <property type="evidence" value="ECO:0007669"/>
    <property type="project" value="UniProtKB-UniRule"/>
</dbReference>
<dbReference type="EMBL" id="CP041616">
    <property type="protein sequence ID" value="QDO87514.1"/>
    <property type="molecule type" value="Genomic_DNA"/>
</dbReference>
<evidence type="ECO:0000256" key="3">
    <source>
        <dbReference type="SAM" id="MobiDB-lite"/>
    </source>
</evidence>
<dbReference type="GO" id="GO:0009092">
    <property type="term" value="P:homoserine metabolic process"/>
    <property type="evidence" value="ECO:0007669"/>
    <property type="project" value="TreeGrafter"/>
</dbReference>
<keyword evidence="2" id="KW-0028">Amino-acid biosynthesis</keyword>
<keyword evidence="2 5" id="KW-0012">Acyltransferase</keyword>
<sequence>MTSDTVRSGSRRHTLPVGDLLLESGEHLPGVRMAYETWGRLNEARDNAVLVLHALTGDSHVEGPAGPDSPTPGWWPGLIGPGRVLDTDRYFVVAPNVLGGCRGSTGPSSPGPDGRPWGSLFPQVTVRDQVRAEALLADRLGIHTFAAVIGGSMGGMRALEWAVTLPGRVRRCLPIATSAVASADQIGWATPQLFAIQQDPGYHRGDYYPGPGPRTGLEIARQIAHATYRSSTELQDRFGNEAQQGEHPAAGGRFAVQSYLEHHGQKLARRFDANSYVRLTQSMNSHDIGRDRGGVEAALRRITADLTVVVVDSDRLFTPADGETIAQSPACRGLVTVQSPYGHDAFLIETDQVFAAISDALADRPAGTSTPPRAASAASTGTGTGTGTPRTRNEDARGAGAGNAGSGIPSPHDHRAEVRPAVPFSAPGLPPVLNGTGLW</sequence>
<dbReference type="OrthoDB" id="9800754at2"/>
<keyword evidence="2" id="KW-0963">Cytoplasm</keyword>
<comment type="subcellular location">
    <subcellularLocation>
        <location evidence="2">Cytoplasm</location>
    </subcellularLocation>
</comment>
<evidence type="ECO:0000256" key="1">
    <source>
        <dbReference type="ARBA" id="ARBA00022679"/>
    </source>
</evidence>
<comment type="function">
    <text evidence="2">Transfers an acetyl group from acetyl-CoA to L-homoserine, forming acetyl-L-homoserine.</text>
</comment>
<dbReference type="Gene3D" id="3.40.50.1820">
    <property type="entry name" value="alpha/beta hydrolase"/>
    <property type="match status" value="1"/>
</dbReference>
<feature type="active site" evidence="2">
    <location>
        <position position="314"/>
    </location>
</feature>
<dbReference type="InterPro" id="IPR008220">
    <property type="entry name" value="HAT_MetX-like"/>
</dbReference>
<comment type="catalytic activity">
    <reaction evidence="2">
        <text>L-homoserine + acetyl-CoA = O-acetyl-L-homoserine + CoA</text>
        <dbReference type="Rhea" id="RHEA:13701"/>
        <dbReference type="ChEBI" id="CHEBI:57287"/>
        <dbReference type="ChEBI" id="CHEBI:57288"/>
        <dbReference type="ChEBI" id="CHEBI:57476"/>
        <dbReference type="ChEBI" id="CHEBI:57716"/>
        <dbReference type="EC" id="2.3.1.31"/>
    </reaction>
</comment>
<dbReference type="GO" id="GO:0009086">
    <property type="term" value="P:methionine biosynthetic process"/>
    <property type="evidence" value="ECO:0007669"/>
    <property type="project" value="UniProtKB-UniRule"/>
</dbReference>
<proteinExistence type="inferred from homology"/>
<feature type="compositionally biased region" description="Low complexity" evidence="3">
    <location>
        <begin position="364"/>
        <end position="381"/>
    </location>
</feature>
<feature type="domain" description="AB hydrolase-1" evidence="4">
    <location>
        <begin position="47"/>
        <end position="348"/>
    </location>
</feature>
<dbReference type="InterPro" id="IPR000073">
    <property type="entry name" value="AB_hydrolase_1"/>
</dbReference>
<dbReference type="Proteomes" id="UP000315395">
    <property type="component" value="Chromosome"/>
</dbReference>
<dbReference type="KEGG" id="orz:FNH13_03490"/>
<evidence type="ECO:0000313" key="6">
    <source>
        <dbReference type="Proteomes" id="UP000315395"/>
    </source>
</evidence>